<dbReference type="Pfam" id="PF13715">
    <property type="entry name" value="CarbopepD_reg_2"/>
    <property type="match status" value="1"/>
</dbReference>
<evidence type="ECO:0000256" key="3">
    <source>
        <dbReference type="ARBA" id="ARBA00023237"/>
    </source>
</evidence>
<dbReference type="InterPro" id="IPR036942">
    <property type="entry name" value="Beta-barrel_TonB_sf"/>
</dbReference>
<dbReference type="GO" id="GO:0009279">
    <property type="term" value="C:cell outer membrane"/>
    <property type="evidence" value="ECO:0007669"/>
    <property type="project" value="UniProtKB-SubCell"/>
</dbReference>
<keyword evidence="5" id="KW-0675">Receptor</keyword>
<dbReference type="Proteomes" id="UP001209229">
    <property type="component" value="Unassembled WGS sequence"/>
</dbReference>
<comment type="subcellular location">
    <subcellularLocation>
        <location evidence="1">Cell outer membrane</location>
    </subcellularLocation>
</comment>
<evidence type="ECO:0000256" key="2">
    <source>
        <dbReference type="ARBA" id="ARBA00023136"/>
    </source>
</evidence>
<dbReference type="InterPro" id="IPR008969">
    <property type="entry name" value="CarboxyPept-like_regulatory"/>
</dbReference>
<dbReference type="SUPFAM" id="SSF49464">
    <property type="entry name" value="Carboxypeptidase regulatory domain-like"/>
    <property type="match status" value="1"/>
</dbReference>
<reference evidence="5" key="1">
    <citation type="submission" date="2022-10" db="EMBL/GenBank/DDBJ databases">
        <authorList>
            <person name="Yu W.X."/>
        </authorList>
    </citation>
    <scope>NUCLEOTIDE SEQUENCE</scope>
    <source>
        <strain evidence="5">AAT</strain>
    </source>
</reference>
<protein>
    <submittedName>
        <fullName evidence="5">TonB-dependent receptor</fullName>
    </submittedName>
</protein>
<keyword evidence="3" id="KW-0998">Cell outer membrane</keyword>
<dbReference type="Pfam" id="PF14905">
    <property type="entry name" value="OMP_b-brl_3"/>
    <property type="match status" value="1"/>
</dbReference>
<evidence type="ECO:0000313" key="5">
    <source>
        <dbReference type="EMBL" id="MCW3789595.1"/>
    </source>
</evidence>
<keyword evidence="2" id="KW-0472">Membrane</keyword>
<evidence type="ECO:0000259" key="4">
    <source>
        <dbReference type="Pfam" id="PF14905"/>
    </source>
</evidence>
<dbReference type="Gene3D" id="2.40.170.20">
    <property type="entry name" value="TonB-dependent receptor, beta-barrel domain"/>
    <property type="match status" value="1"/>
</dbReference>
<evidence type="ECO:0000256" key="1">
    <source>
        <dbReference type="ARBA" id="ARBA00004442"/>
    </source>
</evidence>
<dbReference type="PANTHER" id="PTHR40980:SF4">
    <property type="entry name" value="TONB-DEPENDENT RECEPTOR-LIKE BETA-BARREL DOMAIN-CONTAINING PROTEIN"/>
    <property type="match status" value="1"/>
</dbReference>
<evidence type="ECO:0000313" key="6">
    <source>
        <dbReference type="Proteomes" id="UP001209229"/>
    </source>
</evidence>
<dbReference type="PANTHER" id="PTHR40980">
    <property type="entry name" value="PLUG DOMAIN-CONTAINING PROTEIN"/>
    <property type="match status" value="1"/>
</dbReference>
<organism evidence="5 6">
    <name type="scientific">Plebeiibacterium sediminum</name>
    <dbReference type="NCBI Taxonomy" id="2992112"/>
    <lineage>
        <taxon>Bacteria</taxon>
        <taxon>Pseudomonadati</taxon>
        <taxon>Bacteroidota</taxon>
        <taxon>Bacteroidia</taxon>
        <taxon>Marinilabiliales</taxon>
        <taxon>Marinilabiliaceae</taxon>
        <taxon>Plebeiibacterium</taxon>
    </lineage>
</organism>
<dbReference type="InterPro" id="IPR041700">
    <property type="entry name" value="OMP_b-brl_3"/>
</dbReference>
<accession>A0AAE3MAR9</accession>
<feature type="domain" description="Outer membrane protein beta-barrel" evidence="4">
    <location>
        <begin position="376"/>
        <end position="763"/>
    </location>
</feature>
<sequence>MSNLFLRFVIFYSIMILIPFNSFATESGILEGNIIDGETLEVVSYASVELLASDDSIMINAVIANVKGEFMIEKVPYGKYLLRISCMGYKKMIKSEFEVSVARTLIKFNDIKLDSELNSLEGVVVKGYIMTGVIKDDKTIYRVNSKSAEIAQSGLELLRQLPDVTVSYFSDNVKLAGCSNIRFQVNGRQVDNNFLTQLNSGLVDKIEVINNPGSNYDGSVDAVINIVLKREFKFGMGGQLRLQLPTSPKTILSKNNANVDIYLNKIRFYVSGKYNWNDYTVENLNERTTQSGTYLNQKTYREGKDNKFVANSGFDWFINDRNSLSASGSIQPIISNNKSYTTLNAYTTEDVTTFSTGITSNTNKDYLCDYSIYYQHKFPQEEHQISIENYRSNKINEHNSNYYEQADLIIPSYFNINNQSTESNNIYSYVKIDYTYPLLNKLKLSTGYNWYYLHKDYIYSNITASFSDVTDFKESRHSFYLSLSSNLGKLNLQTGVRYEVSNINIVHVYDTINSTKYFLPSIKANYKLNEQNMLRFSYRKSLGRPGINHLSPANYSDDSYTQSKGNPGLMPSIKNRFEIEHRVQLNKSMYVNYKPYLSFTKDGISQVSYIVSDSILRKQYWNVNSELEYGLICSGMFSVKDVWMTSPSFTYYRKKLDAMPEYGINKGVNDNSWRLNISSQLMLPKDWVLFLEFNYEAPTIGYQYKKYEYYDFVFGFFKSFNKKFSVSAFTLNPWSNHFIFDKRTYSTGSIVQNVESKLKYDYIFLIKLGYRFNTGKTGKKINRVIEKKEIFK</sequence>
<dbReference type="RefSeq" id="WP_301193143.1">
    <property type="nucleotide sequence ID" value="NZ_JAPDPJ010000135.1"/>
</dbReference>
<proteinExistence type="predicted"/>
<gene>
    <name evidence="5" type="ORF">OM075_24255</name>
</gene>
<comment type="caution">
    <text evidence="5">The sequence shown here is derived from an EMBL/GenBank/DDBJ whole genome shotgun (WGS) entry which is preliminary data.</text>
</comment>
<dbReference type="SUPFAM" id="SSF56935">
    <property type="entry name" value="Porins"/>
    <property type="match status" value="1"/>
</dbReference>
<dbReference type="EMBL" id="JAPDPJ010000135">
    <property type="protein sequence ID" value="MCW3789595.1"/>
    <property type="molecule type" value="Genomic_DNA"/>
</dbReference>
<name>A0AAE3MAR9_9BACT</name>
<keyword evidence="6" id="KW-1185">Reference proteome</keyword>
<dbReference type="AlphaFoldDB" id="A0AAE3MAR9"/>